<evidence type="ECO:0000313" key="2">
    <source>
        <dbReference type="EMBL" id="KAJ5741011.1"/>
    </source>
</evidence>
<sequence>MTRSNLEIFLCLIARHAGATTFRLRAAGLTIFHDTWLDRPSLMPKWLDINSVTEADYIIISHAHFDHLPGADKIALNTGAVIIANCEATNRLRDAGVADDQLVPVSGGERIPLFTKDVLDAAKSGQVALRAGPPGAPAEPHHSLAVADIHVWPSLHCLIPGTHDTPPDIFDSGAELKEIIGEQNMDKETRSFTKWMDDKTENVMSSCDGGQLLFNVLIGGKQGGKSTNILFNGHLGAYEGIVKDIQPKPDIAVLGIAGRANLNGRPFDWSAAMFATKLVKWMGEPEKVIWCLHDECLIKPYRVNTRAATQAVEANTTSKVMDLRHGQVYTLFSERKEL</sequence>
<evidence type="ECO:0000259" key="1">
    <source>
        <dbReference type="Pfam" id="PF00753"/>
    </source>
</evidence>
<accession>A0AAD6N1A0</accession>
<dbReference type="SUPFAM" id="SSF56281">
    <property type="entry name" value="Metallo-hydrolase/oxidoreductase"/>
    <property type="match status" value="1"/>
</dbReference>
<proteinExistence type="predicted"/>
<dbReference type="Proteomes" id="UP001215712">
    <property type="component" value="Unassembled WGS sequence"/>
</dbReference>
<dbReference type="PANTHER" id="PTHR43546">
    <property type="entry name" value="UPF0173 METAL-DEPENDENT HYDROLASE MJ1163-RELATED"/>
    <property type="match status" value="1"/>
</dbReference>
<dbReference type="PANTHER" id="PTHR43546:SF3">
    <property type="entry name" value="UPF0173 METAL-DEPENDENT HYDROLASE MJ1163"/>
    <property type="match status" value="1"/>
</dbReference>
<organism evidence="2 3">
    <name type="scientific">Penicillium malachiteum</name>
    <dbReference type="NCBI Taxonomy" id="1324776"/>
    <lineage>
        <taxon>Eukaryota</taxon>
        <taxon>Fungi</taxon>
        <taxon>Dikarya</taxon>
        <taxon>Ascomycota</taxon>
        <taxon>Pezizomycotina</taxon>
        <taxon>Eurotiomycetes</taxon>
        <taxon>Eurotiomycetidae</taxon>
        <taxon>Eurotiales</taxon>
        <taxon>Aspergillaceae</taxon>
        <taxon>Penicillium</taxon>
    </lineage>
</organism>
<reference evidence="2" key="1">
    <citation type="journal article" date="2023" name="IMA Fungus">
        <title>Comparative genomic study of the Penicillium genus elucidates a diverse pangenome and 15 lateral gene transfer events.</title>
        <authorList>
            <person name="Petersen C."/>
            <person name="Sorensen T."/>
            <person name="Nielsen M.R."/>
            <person name="Sondergaard T.E."/>
            <person name="Sorensen J.L."/>
            <person name="Fitzpatrick D.A."/>
            <person name="Frisvad J.C."/>
            <person name="Nielsen K.L."/>
        </authorList>
    </citation>
    <scope>NUCLEOTIDE SEQUENCE</scope>
    <source>
        <strain evidence="2">IBT 17514</strain>
    </source>
</reference>
<dbReference type="InterPro" id="IPR036866">
    <property type="entry name" value="RibonucZ/Hydroxyglut_hydro"/>
</dbReference>
<keyword evidence="3" id="KW-1185">Reference proteome</keyword>
<dbReference type="Gene3D" id="3.60.15.10">
    <property type="entry name" value="Ribonuclease Z/Hydroxyacylglutathione hydrolase-like"/>
    <property type="match status" value="1"/>
</dbReference>
<comment type="caution">
    <text evidence="2">The sequence shown here is derived from an EMBL/GenBank/DDBJ whole genome shotgun (WGS) entry which is preliminary data.</text>
</comment>
<protein>
    <recommendedName>
        <fullName evidence="1">Metallo-beta-lactamase domain-containing protein</fullName>
    </recommendedName>
</protein>
<reference evidence="2" key="2">
    <citation type="submission" date="2023-01" db="EMBL/GenBank/DDBJ databases">
        <authorList>
            <person name="Petersen C."/>
        </authorList>
    </citation>
    <scope>NUCLEOTIDE SEQUENCE</scope>
    <source>
        <strain evidence="2">IBT 17514</strain>
    </source>
</reference>
<dbReference type="AlphaFoldDB" id="A0AAD6N1A0"/>
<dbReference type="Pfam" id="PF00753">
    <property type="entry name" value="Lactamase_B"/>
    <property type="match status" value="1"/>
</dbReference>
<name>A0AAD6N1A0_9EURO</name>
<gene>
    <name evidence="2" type="ORF">N7493_000883</name>
</gene>
<dbReference type="InterPro" id="IPR001279">
    <property type="entry name" value="Metallo-B-lactamas"/>
</dbReference>
<dbReference type="EMBL" id="JAQJAN010000001">
    <property type="protein sequence ID" value="KAJ5741011.1"/>
    <property type="molecule type" value="Genomic_DNA"/>
</dbReference>
<evidence type="ECO:0000313" key="3">
    <source>
        <dbReference type="Proteomes" id="UP001215712"/>
    </source>
</evidence>
<feature type="domain" description="Metallo-beta-lactamase" evidence="1">
    <location>
        <begin position="56"/>
        <end position="152"/>
    </location>
</feature>
<dbReference type="InterPro" id="IPR050114">
    <property type="entry name" value="UPF0173_UPF0282_UlaG_hydrolase"/>
</dbReference>